<evidence type="ECO:0000313" key="2">
    <source>
        <dbReference type="Proteomes" id="UP001151760"/>
    </source>
</evidence>
<proteinExistence type="predicted"/>
<keyword evidence="2" id="KW-1185">Reference proteome</keyword>
<name>A0ABQ5BEJ7_9ASTR</name>
<accession>A0ABQ5BEJ7</accession>
<reference evidence="1" key="1">
    <citation type="journal article" date="2022" name="Int. J. Mol. Sci.">
        <title>Draft Genome of Tanacetum Coccineum: Genomic Comparison of Closely Related Tanacetum-Family Plants.</title>
        <authorList>
            <person name="Yamashiro T."/>
            <person name="Shiraishi A."/>
            <person name="Nakayama K."/>
            <person name="Satake H."/>
        </authorList>
    </citation>
    <scope>NUCLEOTIDE SEQUENCE</scope>
</reference>
<dbReference type="EMBL" id="BQNB010013216">
    <property type="protein sequence ID" value="GJT13266.1"/>
    <property type="molecule type" value="Genomic_DNA"/>
</dbReference>
<gene>
    <name evidence="1" type="ORF">Tco_0860308</name>
</gene>
<organism evidence="1 2">
    <name type="scientific">Tanacetum coccineum</name>
    <dbReference type="NCBI Taxonomy" id="301880"/>
    <lineage>
        <taxon>Eukaryota</taxon>
        <taxon>Viridiplantae</taxon>
        <taxon>Streptophyta</taxon>
        <taxon>Embryophyta</taxon>
        <taxon>Tracheophyta</taxon>
        <taxon>Spermatophyta</taxon>
        <taxon>Magnoliopsida</taxon>
        <taxon>eudicotyledons</taxon>
        <taxon>Gunneridae</taxon>
        <taxon>Pentapetalae</taxon>
        <taxon>asterids</taxon>
        <taxon>campanulids</taxon>
        <taxon>Asterales</taxon>
        <taxon>Asteraceae</taxon>
        <taxon>Asteroideae</taxon>
        <taxon>Anthemideae</taxon>
        <taxon>Anthemidinae</taxon>
        <taxon>Tanacetum</taxon>
    </lineage>
</organism>
<reference evidence="1" key="2">
    <citation type="submission" date="2022-01" db="EMBL/GenBank/DDBJ databases">
        <authorList>
            <person name="Yamashiro T."/>
            <person name="Shiraishi A."/>
            <person name="Satake H."/>
            <person name="Nakayama K."/>
        </authorList>
    </citation>
    <scope>NUCLEOTIDE SEQUENCE</scope>
</reference>
<sequence length="246" mass="28491">MLTKLQVFYDDTHKQALGYQNPFYLKKAQWIRPTLYDGNVLFNIHPVISVNDEEEKLILEEESRSKMIEKQNDPISKEKKVNITPIDYAKLNQLSKDFGKHFVPQKELSAEQAFWLPLSNPNSEQPNITQTPVRVEVPKELPKVSLVNTSVKRLKSHLASFDKVVKVRTTPDAITEESWGFEHTKKVFNKEVIPFKNSLHTLVSHPVSGENTRCDDTVHRTRYKIIQFAICKEKKFGFTLILQVKT</sequence>
<evidence type="ECO:0000313" key="1">
    <source>
        <dbReference type="EMBL" id="GJT13266.1"/>
    </source>
</evidence>
<dbReference type="Proteomes" id="UP001151760">
    <property type="component" value="Unassembled WGS sequence"/>
</dbReference>
<comment type="caution">
    <text evidence="1">The sequence shown here is derived from an EMBL/GenBank/DDBJ whole genome shotgun (WGS) entry which is preliminary data.</text>
</comment>
<protein>
    <submittedName>
        <fullName evidence="1">Uncharacterized protein</fullName>
    </submittedName>
</protein>